<evidence type="ECO:0000256" key="4">
    <source>
        <dbReference type="ARBA" id="ARBA00022519"/>
    </source>
</evidence>
<dbReference type="SMART" id="SM00957">
    <property type="entry name" value="SecA_DEAD"/>
    <property type="match status" value="1"/>
</dbReference>
<feature type="domain" description="SecA family profile" evidence="14">
    <location>
        <begin position="29"/>
        <end position="617"/>
    </location>
</feature>
<dbReference type="InterPro" id="IPR001650">
    <property type="entry name" value="Helicase_C-like"/>
</dbReference>
<dbReference type="SUPFAM" id="SSF52540">
    <property type="entry name" value="P-loop containing nucleoside triphosphate hydrolases"/>
    <property type="match status" value="2"/>
</dbReference>
<dbReference type="InterPro" id="IPR011115">
    <property type="entry name" value="SecA_DEAD"/>
</dbReference>
<dbReference type="GO" id="GO:0005886">
    <property type="term" value="C:plasma membrane"/>
    <property type="evidence" value="ECO:0007669"/>
    <property type="project" value="UniProtKB-SubCell"/>
</dbReference>
<evidence type="ECO:0000256" key="11">
    <source>
        <dbReference type="HAMAP-Rule" id="MF_01382"/>
    </source>
</evidence>
<feature type="domain" description="Helicase C-terminal" evidence="13">
    <location>
        <begin position="468"/>
        <end position="616"/>
    </location>
</feature>
<dbReference type="InterPro" id="IPR011130">
    <property type="entry name" value="SecA_preprotein_X-link_dom"/>
</dbReference>
<sequence length="659" mass="74074">MSCASHPPADYRHRPERARPQLGWLQRLGQRLQGLLEQSPRRLHGRQQRFVRQVALFAGGTETDDDDSLIEQARLLGERLRVTGFEDAPVAQLFAIIRELSGRTLGMRHFDSQLVGGWILLQGRAAEMKTGEGKTLTAVLPVITAALAGLPVHVITVNDYLTERDAMDMQPLYQRFGLSLGLITHAATPVQRRQAYGCDIVYVTGKELVFDYLRDRMKMPQTHPLRLQVESLKSTRLEKQLQLRGLHFALVDEVDSVLIDESRTPLIISGNQGNAEEQQFIETGYQLSFQLGEGTDFQLDIDRRSIDLTEQGCESLRRLSIGLGPLFRGAIRREEIVHKALLARLIYRVDEDYLVREGKIELIDPLSGRVMEGRSWERGLHQMVELKEACELTQQRVTLARISYQNFFRRYLHLCGMTGTAWEVRKELWRVYGLAVTPVPTHKASRRETWPARVFATDAQRWAAVIERCQQLIAEGRAVLIGTQSVASSECGSDYLRQAGIEHQVLSAKQDQGEAQIVARAAEPGRITLATHMAGRGTDIKLDPVVEQAGGLHVILTEHYESGRVDRQLAGRCARQGDPGSFETLLTLENQPLRTLKAKSLLATAQSLGLTTAGGQRMALSALRTEQQYTERQNYLARQVTLEYDLRLNELLAFSGSTD</sequence>
<name>A0A1A9F1X7_9GAMM</name>
<evidence type="ECO:0000313" key="15">
    <source>
        <dbReference type="EMBL" id="ANG63891.1"/>
    </source>
</evidence>
<gene>
    <name evidence="11" type="primary">secA</name>
    <name evidence="15" type="ORF">A8C75_16345</name>
</gene>
<evidence type="ECO:0000259" key="13">
    <source>
        <dbReference type="PROSITE" id="PS51194"/>
    </source>
</evidence>
<proteinExistence type="inferred from homology"/>
<dbReference type="KEGG" id="mars:A8C75_16345"/>
<keyword evidence="16" id="KW-1185">Reference proteome</keyword>
<evidence type="ECO:0000256" key="6">
    <source>
        <dbReference type="ARBA" id="ARBA00022840"/>
    </source>
</evidence>
<evidence type="ECO:0000313" key="16">
    <source>
        <dbReference type="Proteomes" id="UP000078070"/>
    </source>
</evidence>
<keyword evidence="7 11" id="KW-0653">Protein transport</keyword>
<dbReference type="GO" id="GO:0005524">
    <property type="term" value="F:ATP binding"/>
    <property type="evidence" value="ECO:0007669"/>
    <property type="project" value="UniProtKB-UniRule"/>
</dbReference>
<dbReference type="InterPro" id="IPR027417">
    <property type="entry name" value="P-loop_NTPase"/>
</dbReference>
<dbReference type="PROSITE" id="PS51196">
    <property type="entry name" value="SECA_MOTOR_DEAD"/>
    <property type="match status" value="1"/>
</dbReference>
<dbReference type="InterPro" id="IPR014001">
    <property type="entry name" value="Helicase_ATP-bd"/>
</dbReference>
<keyword evidence="6 11" id="KW-0067">ATP-binding</keyword>
<dbReference type="SMART" id="SM00958">
    <property type="entry name" value="SecA_PP_bind"/>
    <property type="match status" value="1"/>
</dbReference>
<dbReference type="Gene3D" id="3.90.1440.10">
    <property type="entry name" value="SecA, preprotein cross-linking domain"/>
    <property type="match status" value="1"/>
</dbReference>
<keyword evidence="2 11" id="KW-1003">Cell membrane</keyword>
<dbReference type="Proteomes" id="UP000078070">
    <property type="component" value="Chromosome"/>
</dbReference>
<dbReference type="Pfam" id="PF21090">
    <property type="entry name" value="P-loop_SecA"/>
    <property type="match status" value="2"/>
</dbReference>
<evidence type="ECO:0000256" key="3">
    <source>
        <dbReference type="ARBA" id="ARBA00022490"/>
    </source>
</evidence>
<dbReference type="CDD" id="cd18803">
    <property type="entry name" value="SF2_C_secA"/>
    <property type="match status" value="1"/>
</dbReference>
<keyword evidence="10 11" id="KW-0472">Membrane</keyword>
<dbReference type="PROSITE" id="PS51192">
    <property type="entry name" value="HELICASE_ATP_BIND_1"/>
    <property type="match status" value="1"/>
</dbReference>
<dbReference type="GO" id="GO:0006605">
    <property type="term" value="P:protein targeting"/>
    <property type="evidence" value="ECO:0007669"/>
    <property type="project" value="UniProtKB-UniRule"/>
</dbReference>
<keyword evidence="9 11" id="KW-0811">Translocation</keyword>
<dbReference type="EC" id="7.4.2.8" evidence="11"/>
<keyword evidence="4" id="KW-0997">Cell inner membrane</keyword>
<reference evidence="16" key="1">
    <citation type="submission" date="2016-05" db="EMBL/GenBank/DDBJ databases">
        <authorList>
            <person name="Baek K."/>
            <person name="Yang S.-J."/>
        </authorList>
    </citation>
    <scope>NUCLEOTIDE SEQUENCE [LARGE SCALE GENOMIC DNA]</scope>
    <source>
        <strain evidence="16">ST58-10</strain>
    </source>
</reference>
<protein>
    <recommendedName>
        <fullName evidence="11">Protein translocase subunit SecA</fullName>
        <ecNumber evidence="11">7.4.2.8</ecNumber>
    </recommendedName>
</protein>
<dbReference type="AlphaFoldDB" id="A0A1A9F1X7"/>
<dbReference type="InterPro" id="IPR000185">
    <property type="entry name" value="SecA"/>
</dbReference>
<evidence type="ECO:0000256" key="2">
    <source>
        <dbReference type="ARBA" id="ARBA00022475"/>
    </source>
</evidence>
<evidence type="ECO:0000259" key="12">
    <source>
        <dbReference type="PROSITE" id="PS51192"/>
    </source>
</evidence>
<evidence type="ECO:0000256" key="5">
    <source>
        <dbReference type="ARBA" id="ARBA00022741"/>
    </source>
</evidence>
<comment type="catalytic activity">
    <reaction evidence="11">
        <text>ATP + H2O + cellular proteinSide 1 = ADP + phosphate + cellular proteinSide 2.</text>
        <dbReference type="EC" id="7.4.2.8"/>
    </reaction>
</comment>
<feature type="domain" description="Helicase ATP-binding" evidence="12">
    <location>
        <begin position="115"/>
        <end position="290"/>
    </location>
</feature>
<keyword evidence="1 11" id="KW-0813">Transport</keyword>
<dbReference type="PRINTS" id="PR00906">
    <property type="entry name" value="SECA"/>
</dbReference>
<dbReference type="CDD" id="cd17928">
    <property type="entry name" value="DEXDc_SecA"/>
    <property type="match status" value="1"/>
</dbReference>
<dbReference type="GO" id="GO:0005829">
    <property type="term" value="C:cytosol"/>
    <property type="evidence" value="ECO:0007669"/>
    <property type="project" value="TreeGrafter"/>
</dbReference>
<dbReference type="OrthoDB" id="9805579at2"/>
<dbReference type="PANTHER" id="PTHR30612">
    <property type="entry name" value="SECA INNER MEMBRANE COMPONENT OF SEC PROTEIN SECRETION SYSTEM"/>
    <property type="match status" value="1"/>
</dbReference>
<dbReference type="GO" id="GO:0065002">
    <property type="term" value="P:intracellular protein transmembrane transport"/>
    <property type="evidence" value="ECO:0007669"/>
    <property type="project" value="UniProtKB-UniRule"/>
</dbReference>
<evidence type="ECO:0000256" key="9">
    <source>
        <dbReference type="ARBA" id="ARBA00023010"/>
    </source>
</evidence>
<dbReference type="PANTHER" id="PTHR30612:SF0">
    <property type="entry name" value="CHLOROPLAST PROTEIN-TRANSPORTING ATPASE"/>
    <property type="match status" value="1"/>
</dbReference>
<dbReference type="EMBL" id="CP015839">
    <property type="protein sequence ID" value="ANG63891.1"/>
    <property type="molecule type" value="Genomic_DNA"/>
</dbReference>
<dbReference type="RefSeq" id="WP_067384843.1">
    <property type="nucleotide sequence ID" value="NZ_CP015839.1"/>
</dbReference>
<feature type="binding site" evidence="11">
    <location>
        <begin position="131"/>
        <end position="135"/>
    </location>
    <ligand>
        <name>ATP</name>
        <dbReference type="ChEBI" id="CHEBI:30616"/>
    </ligand>
</feature>
<dbReference type="GO" id="GO:0008564">
    <property type="term" value="F:protein-exporting ATPase activity"/>
    <property type="evidence" value="ECO:0007669"/>
    <property type="project" value="UniProtKB-EC"/>
</dbReference>
<dbReference type="GO" id="GO:0031522">
    <property type="term" value="C:cell envelope Sec protein transport complex"/>
    <property type="evidence" value="ECO:0007669"/>
    <property type="project" value="TreeGrafter"/>
</dbReference>
<keyword evidence="8 11" id="KW-1278">Translocase</keyword>
<evidence type="ECO:0000256" key="10">
    <source>
        <dbReference type="ARBA" id="ARBA00023136"/>
    </source>
</evidence>
<dbReference type="InterPro" id="IPR036670">
    <property type="entry name" value="SecA_X-link_sf"/>
</dbReference>
<feature type="binding site" evidence="11">
    <location>
        <position position="113"/>
    </location>
    <ligand>
        <name>ATP</name>
        <dbReference type="ChEBI" id="CHEBI:30616"/>
    </ligand>
</feature>
<dbReference type="PROSITE" id="PS51194">
    <property type="entry name" value="HELICASE_CTER"/>
    <property type="match status" value="1"/>
</dbReference>
<dbReference type="GO" id="GO:0043952">
    <property type="term" value="P:protein transport by the Sec complex"/>
    <property type="evidence" value="ECO:0007669"/>
    <property type="project" value="TreeGrafter"/>
</dbReference>
<dbReference type="Pfam" id="PF01043">
    <property type="entry name" value="SecA_PP_bind"/>
    <property type="match status" value="1"/>
</dbReference>
<evidence type="ECO:0000256" key="1">
    <source>
        <dbReference type="ARBA" id="ARBA00022448"/>
    </source>
</evidence>
<dbReference type="InterPro" id="IPR014018">
    <property type="entry name" value="SecA_motor_DEAD"/>
</dbReference>
<dbReference type="HAMAP" id="MF_01382">
    <property type="entry name" value="SecA"/>
    <property type="match status" value="1"/>
</dbReference>
<comment type="function">
    <text evidence="11">Part of the Sec protein translocase complex. Interacts with the SecYEG preprotein conducting channel. Has a central role in coupling the hydrolysis of ATP to the transfer of proteins into and across the cell membrane, serving both as a receptor for the preprotein-SecB complex and as an ATP-driven molecular motor driving the stepwise translocation of polypeptide chains across the membrane.</text>
</comment>
<comment type="subunit">
    <text evidence="11">Monomer and homodimer. Part of the essential Sec protein translocation apparatus which comprises SecA, SecYEG and auxiliary proteins SecDF-YajC and YidC.</text>
</comment>
<accession>A0A1A9F1X7</accession>
<reference evidence="15 16" key="2">
    <citation type="journal article" date="2018" name="Int. J. Syst. Evol. Microbiol.">
        <title>Marinobacterium aestuarii sp. nov., a benzene-degrading marine bacterium isolated from estuary sediment.</title>
        <authorList>
            <person name="Bae S.S."/>
            <person name="Jung J."/>
            <person name="Chung D."/>
            <person name="Baek K."/>
        </authorList>
    </citation>
    <scope>NUCLEOTIDE SEQUENCE [LARGE SCALE GENOMIC DNA]</scope>
    <source>
        <strain evidence="15 16">ST58-10</strain>
    </source>
</reference>
<dbReference type="Pfam" id="PF07517">
    <property type="entry name" value="SecA_DEAD"/>
    <property type="match status" value="1"/>
</dbReference>
<dbReference type="GO" id="GO:0017038">
    <property type="term" value="P:protein import"/>
    <property type="evidence" value="ECO:0007669"/>
    <property type="project" value="InterPro"/>
</dbReference>
<comment type="similarity">
    <text evidence="11">Belongs to the SecA family.</text>
</comment>
<organism evidence="15 16">
    <name type="scientific">Marinobacterium aestuarii</name>
    <dbReference type="NCBI Taxonomy" id="1821621"/>
    <lineage>
        <taxon>Bacteria</taxon>
        <taxon>Pseudomonadati</taxon>
        <taxon>Pseudomonadota</taxon>
        <taxon>Gammaproteobacteria</taxon>
        <taxon>Oceanospirillales</taxon>
        <taxon>Oceanospirillaceae</taxon>
        <taxon>Marinobacterium</taxon>
    </lineage>
</organism>
<comment type="subcellular location">
    <subcellularLocation>
        <location evidence="11">Cell membrane</location>
        <topology evidence="11">Peripheral membrane protein</topology>
        <orientation evidence="11">Cytoplasmic side</orientation>
    </subcellularLocation>
    <subcellularLocation>
        <location evidence="11">Cytoplasm</location>
    </subcellularLocation>
    <text evidence="11">Distribution is 50-50.</text>
</comment>
<evidence type="ECO:0000256" key="7">
    <source>
        <dbReference type="ARBA" id="ARBA00022927"/>
    </source>
</evidence>
<dbReference type="Gene3D" id="3.40.50.300">
    <property type="entry name" value="P-loop containing nucleotide triphosphate hydrolases"/>
    <property type="match status" value="2"/>
</dbReference>
<keyword evidence="3 11" id="KW-0963">Cytoplasm</keyword>
<dbReference type="InterPro" id="IPR044722">
    <property type="entry name" value="SecA_SF2_C"/>
</dbReference>
<evidence type="ECO:0000259" key="14">
    <source>
        <dbReference type="PROSITE" id="PS51196"/>
    </source>
</evidence>
<evidence type="ECO:0000256" key="8">
    <source>
        <dbReference type="ARBA" id="ARBA00022967"/>
    </source>
</evidence>
<dbReference type="SUPFAM" id="SSF81767">
    <property type="entry name" value="Pre-protein crosslinking domain of SecA"/>
    <property type="match status" value="1"/>
</dbReference>
<keyword evidence="5 11" id="KW-0547">Nucleotide-binding</keyword>
<feature type="binding site" evidence="11">
    <location>
        <position position="539"/>
    </location>
    <ligand>
        <name>ATP</name>
        <dbReference type="ChEBI" id="CHEBI:30616"/>
    </ligand>
</feature>
<dbReference type="STRING" id="1821621.A8C75_16345"/>
<dbReference type="FunFam" id="3.40.50.300:FF:000429">
    <property type="entry name" value="Preprotein translocase subunit SecA"/>
    <property type="match status" value="1"/>
</dbReference>